<accession>V2YJ09</accession>
<keyword evidence="5" id="KW-1185">Reference proteome</keyword>
<evidence type="ECO:0000313" key="4">
    <source>
        <dbReference type="EMBL" id="ESK91669.1"/>
    </source>
</evidence>
<dbReference type="SUPFAM" id="SSF52540">
    <property type="entry name" value="P-loop containing nucleoside triphosphate hydrolases"/>
    <property type="match status" value="1"/>
</dbReference>
<dbReference type="STRING" id="1381753.V2YJ09"/>
<reference evidence="4 5" key="1">
    <citation type="journal article" date="2014" name="BMC Genomics">
        <title>Genome and secretome analysis of the hemibiotrophic fungal pathogen, Moniliophthora roreri, which causes frosty pod rot disease of cacao: mechanisms of the biotrophic and necrotrophic phases.</title>
        <authorList>
            <person name="Meinhardt L.W."/>
            <person name="Costa G.G.L."/>
            <person name="Thomazella D.P.T."/>
            <person name="Teixeira P.J.P.L."/>
            <person name="Carazzolle M.F."/>
            <person name="Schuster S.C."/>
            <person name="Carlson J.E."/>
            <person name="Guiltinan M.J."/>
            <person name="Mieczkowski P."/>
            <person name="Farmer A."/>
            <person name="Ramaraj T."/>
            <person name="Crozier J."/>
            <person name="Davis R.E."/>
            <person name="Shao J."/>
            <person name="Melnick R.L."/>
            <person name="Pereira G.A.G."/>
            <person name="Bailey B.A."/>
        </authorList>
    </citation>
    <scope>NUCLEOTIDE SEQUENCE [LARGE SCALE GENOMIC DNA]</scope>
    <source>
        <strain evidence="4 5">MCA 2997</strain>
    </source>
</reference>
<feature type="domain" description="NACHT" evidence="3">
    <location>
        <begin position="80"/>
        <end position="233"/>
    </location>
</feature>
<dbReference type="PANTHER" id="PTHR10039">
    <property type="entry name" value="AMELOGENIN"/>
    <property type="match status" value="1"/>
</dbReference>
<dbReference type="AlphaFoldDB" id="V2YJ09"/>
<dbReference type="PROSITE" id="PS50837">
    <property type="entry name" value="NACHT"/>
    <property type="match status" value="1"/>
</dbReference>
<dbReference type="HOGENOM" id="CLU_000288_6_10_1"/>
<dbReference type="InterPro" id="IPR056884">
    <property type="entry name" value="NPHP3-like_N"/>
</dbReference>
<dbReference type="Proteomes" id="UP000017559">
    <property type="component" value="Unassembled WGS sequence"/>
</dbReference>
<dbReference type="KEGG" id="mrr:Moror_10715"/>
<comment type="caution">
    <text evidence="4">The sequence shown here is derived from an EMBL/GenBank/DDBJ whole genome shotgun (WGS) entry which is preliminary data.</text>
</comment>
<evidence type="ECO:0000256" key="2">
    <source>
        <dbReference type="SAM" id="MobiDB-lite"/>
    </source>
</evidence>
<keyword evidence="1" id="KW-0677">Repeat</keyword>
<name>V2YJ09_MONRO</name>
<sequence>MFNGSSAFSVTGGEFYNVNGDHYEITNIYAHDFLRGASVLNAAYNSGERVTTASRCTDGTRKEVIRFIMKWTTNPFTSQRILWLNGLAGEGKSAIAQTVAELCAAPPHKRLAASFFFSGAHAERSSAMQLFPTIAYQLTNYDPWLKIAILDALRKDSSIPDLTPKEQLERLIVEPMMSLGEPSGCPQRIILIEALDECDDYLSVLESLTLILTLRPHLFKLIITSRPESEIQELFSQTMLSGVVQSLSLGQFDARSDIRLYLKKSFNSIRMRSRRRMGSVRASDQWPPRDVIDRLVDESAGLFIYASSIVDFVDHWFESPATRLSMLLDRNLSITPSNHENPYAPLDQLYAHILSTVQEYSSALRTVLGSVMSLFVPLSRQDLSSLISPLLSVDHVNAILEHLYSILKLPFEIDSSQSVQIYHQSLRDYLTDKRRSGDFYVNPSLQHADITWCCFQLMNRMLKRNICKLPLLAKNAEIHDLRNRRNLHIPGALRYACRFWAQHLSMSPFEPKEITRYLEEFVQERFLYWIECLSLLGEMGRALQCLRIFTTSQALIVSFDIRLMVTLIVRLATSSQTVYTVALPSCPSKSPIRRWYSHELPPISDIVAPLSWEQIVDRTVNERVVQHEPRRSVPHRSQAVPCWPAPRRSAPDRSVSHRSAPEAYPESPTVVPQLPQPVVVGFHPPEGWFYQAAMRQLPLQLPVPPIPPPSPTGWLASEAASPPSAALNMYPAYLNTPQLNPTGRTGEVDQVYPYFAPNNPYSSSPYPNPYLYFASNNPYSNIPYPSLNFPLGQTSQ</sequence>
<dbReference type="EMBL" id="AWSO01000331">
    <property type="protein sequence ID" value="ESK91669.1"/>
    <property type="molecule type" value="Genomic_DNA"/>
</dbReference>
<protein>
    <submittedName>
        <fullName evidence="4">Vegetative incompatibility protein het-e-1</fullName>
    </submittedName>
</protein>
<gene>
    <name evidence="4" type="ORF">Moror_10715</name>
</gene>
<evidence type="ECO:0000259" key="3">
    <source>
        <dbReference type="PROSITE" id="PS50837"/>
    </source>
</evidence>
<organism evidence="4 5">
    <name type="scientific">Moniliophthora roreri (strain MCA 2997)</name>
    <name type="common">Cocoa frosty pod rot fungus</name>
    <name type="synonym">Crinipellis roreri</name>
    <dbReference type="NCBI Taxonomy" id="1381753"/>
    <lineage>
        <taxon>Eukaryota</taxon>
        <taxon>Fungi</taxon>
        <taxon>Dikarya</taxon>
        <taxon>Basidiomycota</taxon>
        <taxon>Agaricomycotina</taxon>
        <taxon>Agaricomycetes</taxon>
        <taxon>Agaricomycetidae</taxon>
        <taxon>Agaricales</taxon>
        <taxon>Marasmiineae</taxon>
        <taxon>Marasmiaceae</taxon>
        <taxon>Moniliophthora</taxon>
    </lineage>
</organism>
<feature type="region of interest" description="Disordered" evidence="2">
    <location>
        <begin position="627"/>
        <end position="669"/>
    </location>
</feature>
<dbReference type="Pfam" id="PF24883">
    <property type="entry name" value="NPHP3_N"/>
    <property type="match status" value="1"/>
</dbReference>
<dbReference type="OrthoDB" id="2848161at2759"/>
<dbReference type="InterPro" id="IPR007111">
    <property type="entry name" value="NACHT_NTPase"/>
</dbReference>
<proteinExistence type="predicted"/>
<evidence type="ECO:0000256" key="1">
    <source>
        <dbReference type="ARBA" id="ARBA00022737"/>
    </source>
</evidence>
<dbReference type="InterPro" id="IPR027417">
    <property type="entry name" value="P-loop_NTPase"/>
</dbReference>
<dbReference type="PANTHER" id="PTHR10039:SF14">
    <property type="entry name" value="NACHT DOMAIN-CONTAINING PROTEIN"/>
    <property type="match status" value="1"/>
</dbReference>
<evidence type="ECO:0000313" key="5">
    <source>
        <dbReference type="Proteomes" id="UP000017559"/>
    </source>
</evidence>